<dbReference type="AlphaFoldDB" id="A0AAU8FRU6"/>
<evidence type="ECO:0000256" key="4">
    <source>
        <dbReference type="ARBA" id="ARBA00022833"/>
    </source>
</evidence>
<sequence length="364" mass="40960">MYNFDVRYHDGRMSIAHDATLTLMPDHWLIHYRDPSGELTSVRWTLAGIATDENFSSLFIFRYGGFPQQTIECKDQQLPIALAQHYPGKVFFKKGINRLFKLTNATIAGLAVLLIAILGVAYWYGLPLVASAVASRVPMSAEIEMGDTMYENLLHGYDVDSTLTVKVNDFARSIDFKTQYPIRVTVVRERDVNAFALPGGRIVVFDGILRRMTTKEELAALLAHEVSHVHYRHSLRNVIRSLGGYLFLSVLLNDINGIVTVLADNSNALANLTYSRELETEADQKAMTIFQSEGLNLKGFVDLFTMLKSEHGDMTSLKLLSTHPLTADRLRVAEVKMKGQKGVKEDVELERKWAEIDRGYRGGE</sequence>
<evidence type="ECO:0000313" key="9">
    <source>
        <dbReference type="EMBL" id="XCH26742.1"/>
    </source>
</evidence>
<dbReference type="EMBL" id="CP159289">
    <property type="protein sequence ID" value="XCH26742.1"/>
    <property type="molecule type" value="Genomic_DNA"/>
</dbReference>
<dbReference type="RefSeq" id="WP_353722025.1">
    <property type="nucleotide sequence ID" value="NZ_CP159289.1"/>
</dbReference>
<dbReference type="PANTHER" id="PTHR22726:SF1">
    <property type="entry name" value="METALLOENDOPEPTIDASE OMA1, MITOCHONDRIAL"/>
    <property type="match status" value="1"/>
</dbReference>
<dbReference type="GO" id="GO:0046872">
    <property type="term" value="F:metal ion binding"/>
    <property type="evidence" value="ECO:0007669"/>
    <property type="project" value="UniProtKB-KW"/>
</dbReference>
<keyword evidence="7" id="KW-0472">Membrane</keyword>
<comment type="similarity">
    <text evidence="6">Belongs to the peptidase M48 family.</text>
</comment>
<dbReference type="GO" id="GO:0016020">
    <property type="term" value="C:membrane"/>
    <property type="evidence" value="ECO:0007669"/>
    <property type="project" value="TreeGrafter"/>
</dbReference>
<dbReference type="CDD" id="cd07332">
    <property type="entry name" value="M48C_Oma1_like"/>
    <property type="match status" value="1"/>
</dbReference>
<dbReference type="Pfam" id="PF01435">
    <property type="entry name" value="Peptidase_M48"/>
    <property type="match status" value="1"/>
</dbReference>
<dbReference type="PANTHER" id="PTHR22726">
    <property type="entry name" value="METALLOENDOPEPTIDASE OMA1"/>
    <property type="match status" value="1"/>
</dbReference>
<dbReference type="Gene3D" id="3.30.2010.10">
    <property type="entry name" value="Metalloproteases ('zincins'), catalytic domain"/>
    <property type="match status" value="1"/>
</dbReference>
<evidence type="ECO:0000256" key="7">
    <source>
        <dbReference type="SAM" id="Phobius"/>
    </source>
</evidence>
<accession>A0AAU8FRU6</accession>
<keyword evidence="7" id="KW-0812">Transmembrane</keyword>
<evidence type="ECO:0000259" key="8">
    <source>
        <dbReference type="Pfam" id="PF01435"/>
    </source>
</evidence>
<dbReference type="GO" id="GO:0004222">
    <property type="term" value="F:metalloendopeptidase activity"/>
    <property type="evidence" value="ECO:0007669"/>
    <property type="project" value="InterPro"/>
</dbReference>
<feature type="transmembrane region" description="Helical" evidence="7">
    <location>
        <begin position="102"/>
        <end position="124"/>
    </location>
</feature>
<reference evidence="9" key="1">
    <citation type="submission" date="2024-06" db="EMBL/GenBank/DDBJ databases">
        <title>Sequencing and assembly of the genome of Dyadobacter sp. strain 676, a symbiont of Cyamopsis tetragonoloba.</title>
        <authorList>
            <person name="Guro P."/>
            <person name="Sazanova A."/>
            <person name="Kuznetsova I."/>
            <person name="Belimov A."/>
            <person name="Safronova V."/>
        </authorList>
    </citation>
    <scope>NUCLEOTIDE SEQUENCE</scope>
    <source>
        <strain evidence="9">676</strain>
    </source>
</reference>
<keyword evidence="4 6" id="KW-0862">Zinc</keyword>
<keyword evidence="5 6" id="KW-0482">Metalloprotease</keyword>
<evidence type="ECO:0000256" key="1">
    <source>
        <dbReference type="ARBA" id="ARBA00022670"/>
    </source>
</evidence>
<name>A0AAU8FRU6_9BACT</name>
<evidence type="ECO:0000256" key="3">
    <source>
        <dbReference type="ARBA" id="ARBA00022801"/>
    </source>
</evidence>
<protein>
    <submittedName>
        <fullName evidence="9">M48 family metallopeptidase</fullName>
    </submittedName>
</protein>
<keyword evidence="2" id="KW-0479">Metal-binding</keyword>
<evidence type="ECO:0000256" key="5">
    <source>
        <dbReference type="ARBA" id="ARBA00023049"/>
    </source>
</evidence>
<dbReference type="GO" id="GO:0051603">
    <property type="term" value="P:proteolysis involved in protein catabolic process"/>
    <property type="evidence" value="ECO:0007669"/>
    <property type="project" value="TreeGrafter"/>
</dbReference>
<evidence type="ECO:0000256" key="2">
    <source>
        <dbReference type="ARBA" id="ARBA00022723"/>
    </source>
</evidence>
<keyword evidence="7" id="KW-1133">Transmembrane helix</keyword>
<evidence type="ECO:0000256" key="6">
    <source>
        <dbReference type="RuleBase" id="RU003983"/>
    </source>
</evidence>
<organism evidence="9">
    <name type="scientific">Dyadobacter sp. 676</name>
    <dbReference type="NCBI Taxonomy" id="3088362"/>
    <lineage>
        <taxon>Bacteria</taxon>
        <taxon>Pseudomonadati</taxon>
        <taxon>Bacteroidota</taxon>
        <taxon>Cytophagia</taxon>
        <taxon>Cytophagales</taxon>
        <taxon>Spirosomataceae</taxon>
        <taxon>Dyadobacter</taxon>
    </lineage>
</organism>
<gene>
    <name evidence="9" type="ORF">ABV298_10230</name>
</gene>
<feature type="domain" description="Peptidase M48" evidence="8">
    <location>
        <begin position="163"/>
        <end position="333"/>
    </location>
</feature>
<keyword evidence="3 6" id="KW-0378">Hydrolase</keyword>
<dbReference type="InterPro" id="IPR001915">
    <property type="entry name" value="Peptidase_M48"/>
</dbReference>
<comment type="cofactor">
    <cofactor evidence="6">
        <name>Zn(2+)</name>
        <dbReference type="ChEBI" id="CHEBI:29105"/>
    </cofactor>
    <text evidence="6">Binds 1 zinc ion per subunit.</text>
</comment>
<dbReference type="InterPro" id="IPR051156">
    <property type="entry name" value="Mito/Outer_Membr_Metalloprot"/>
</dbReference>
<keyword evidence="1 6" id="KW-0645">Protease</keyword>
<proteinExistence type="inferred from homology"/>